<dbReference type="Pfam" id="PF01874">
    <property type="entry name" value="CitG"/>
    <property type="match status" value="1"/>
</dbReference>
<keyword evidence="2" id="KW-1185">Reference proteome</keyword>
<gene>
    <name evidence="1" type="ORF">SAMN05660859_2917</name>
</gene>
<sequence>MNADAIVAAFRAACHAELDALKAGNVHRFSAGHGMEVAHFERAAHAAAAPLAAPGERVGTRIEAAVAASLAATGLNTNLGIILLCAPLAAAAERPGALRVNLQAVLASLDITDAQAAFRAIAAANPGGLGRHGAHDVAAPARIGLVEAMAEAAGRDRIARQYVSGFADVFDIGLARIAALADAEPDARTEAVHLTFMAAFPDSHIARKFGDASAEQVRAEAAEVAGIVDFRAPAGIRRAPLHAFDVRLKARGLNPGTSADLTVATLFAGALLTP</sequence>
<evidence type="ECO:0000313" key="2">
    <source>
        <dbReference type="Proteomes" id="UP000198889"/>
    </source>
</evidence>
<dbReference type="GO" id="GO:0005524">
    <property type="term" value="F:ATP binding"/>
    <property type="evidence" value="ECO:0007669"/>
    <property type="project" value="InterPro"/>
</dbReference>
<protein>
    <submittedName>
        <fullName evidence="1">Triphosphoribosyl-dephospho-CoA synthase</fullName>
    </submittedName>
</protein>
<dbReference type="Proteomes" id="UP000198889">
    <property type="component" value="Unassembled WGS sequence"/>
</dbReference>
<dbReference type="AlphaFoldDB" id="A0A1G4TH10"/>
<dbReference type="InterPro" id="IPR002736">
    <property type="entry name" value="CitG"/>
</dbReference>
<evidence type="ECO:0000313" key="1">
    <source>
        <dbReference type="EMBL" id="SCW80125.1"/>
    </source>
</evidence>
<dbReference type="Gene3D" id="1.10.4200.10">
    <property type="entry name" value="Triphosphoribosyl-dephospho-CoA protein"/>
    <property type="match status" value="1"/>
</dbReference>
<dbReference type="RefSeq" id="WP_091440927.1">
    <property type="nucleotide sequence ID" value="NZ_FMTP01000004.1"/>
</dbReference>
<reference evidence="2" key="1">
    <citation type="submission" date="2016-10" db="EMBL/GenBank/DDBJ databases">
        <authorList>
            <person name="Varghese N."/>
            <person name="Submissions S."/>
        </authorList>
    </citation>
    <scope>NUCLEOTIDE SEQUENCE [LARGE SCALE GENOMIC DNA]</scope>
    <source>
        <strain evidence="2">CGMCC 1.1761</strain>
    </source>
</reference>
<name>A0A1G4TH10_9HYPH</name>
<dbReference type="EMBL" id="FMTP01000004">
    <property type="protein sequence ID" value="SCW80125.1"/>
    <property type="molecule type" value="Genomic_DNA"/>
</dbReference>
<dbReference type="STRING" id="177413.SAMN05660859_2917"/>
<dbReference type="PANTHER" id="PTHR42280:SF1">
    <property type="entry name" value="CITG FAMILY PROTEIN"/>
    <property type="match status" value="1"/>
</dbReference>
<organism evidence="1 2">
    <name type="scientific">Ancylobacter rudongensis</name>
    <dbReference type="NCBI Taxonomy" id="177413"/>
    <lineage>
        <taxon>Bacteria</taxon>
        <taxon>Pseudomonadati</taxon>
        <taxon>Pseudomonadota</taxon>
        <taxon>Alphaproteobacteria</taxon>
        <taxon>Hyphomicrobiales</taxon>
        <taxon>Xanthobacteraceae</taxon>
        <taxon>Ancylobacter</taxon>
    </lineage>
</organism>
<proteinExistence type="predicted"/>
<dbReference type="GO" id="GO:0046917">
    <property type="term" value="F:triphosphoribosyl-dephospho-CoA synthase activity"/>
    <property type="evidence" value="ECO:0007669"/>
    <property type="project" value="InterPro"/>
</dbReference>
<accession>A0A1G4TH10</accession>
<dbReference type="PANTHER" id="PTHR42280">
    <property type="entry name" value="CITG FAMILY PROTEIN"/>
    <property type="match status" value="1"/>
</dbReference>